<comment type="caution">
    <text evidence="3">The sequence shown here is derived from an EMBL/GenBank/DDBJ whole genome shotgun (WGS) entry which is preliminary data.</text>
</comment>
<organism evidence="3 4">
    <name type="scientific">Candidatus Marimicrobium litorale</name>
    <dbReference type="NCBI Taxonomy" id="2518991"/>
    <lineage>
        <taxon>Bacteria</taxon>
        <taxon>Pseudomonadati</taxon>
        <taxon>Pseudomonadota</taxon>
        <taxon>Gammaproteobacteria</taxon>
        <taxon>Cellvibrionales</taxon>
        <taxon>Halieaceae</taxon>
        <taxon>Marimicrobium</taxon>
    </lineage>
</organism>
<reference evidence="3" key="1">
    <citation type="submission" date="2019-02" db="EMBL/GenBank/DDBJ databases">
        <authorList>
            <person name="Li S.-H."/>
        </authorList>
    </citation>
    <scope>NUCLEOTIDE SEQUENCE</scope>
    <source>
        <strain evidence="3">IMCC11814</strain>
    </source>
</reference>
<evidence type="ECO:0000313" key="4">
    <source>
        <dbReference type="Proteomes" id="UP001143304"/>
    </source>
</evidence>
<dbReference type="EMBL" id="SHNO01000001">
    <property type="protein sequence ID" value="MCX2978775.1"/>
    <property type="molecule type" value="Genomic_DNA"/>
</dbReference>
<dbReference type="Proteomes" id="UP001143304">
    <property type="component" value="Unassembled WGS sequence"/>
</dbReference>
<evidence type="ECO:0000313" key="3">
    <source>
        <dbReference type="EMBL" id="MCX2978775.1"/>
    </source>
</evidence>
<keyword evidence="1" id="KW-0732">Signal</keyword>
<feature type="signal peptide" evidence="1">
    <location>
        <begin position="1"/>
        <end position="27"/>
    </location>
</feature>
<gene>
    <name evidence="3" type="ORF">EYC82_15515</name>
</gene>
<feature type="domain" description="3-keto-alpha-glucoside-1,2-lyase/3-keto-2-hydroxy-glucal hydratase" evidence="2">
    <location>
        <begin position="498"/>
        <end position="661"/>
    </location>
</feature>
<proteinExistence type="predicted"/>
<protein>
    <recommendedName>
        <fullName evidence="2">3-keto-alpha-glucoside-1,2-lyase/3-keto-2-hydroxy-glucal hydratase domain-containing protein</fullName>
    </recommendedName>
</protein>
<accession>A0ABT3T936</accession>
<keyword evidence="4" id="KW-1185">Reference proteome</keyword>
<dbReference type="Pfam" id="PF06439">
    <property type="entry name" value="3keto-disac_hyd"/>
    <property type="match status" value="1"/>
</dbReference>
<dbReference type="InterPro" id="IPR010496">
    <property type="entry name" value="AL/BT2_dom"/>
</dbReference>
<sequence length="667" mass="72230">MKDRTPDRILRWVVAILLVVVGAQAQAQPSGPTLDEPFHMPTLTDTSTLDVVVVEPWHVDTINGTTRQKLINIHVDDWWPGVEIRVPVRLVVPLQGSVQGFVITGARLEGTGEGDKAMTASDEVALDGGVGVVMTKIKSLPNYPELSSLPTQTALRNRFLQEDLDLRYSEVYMWGAVMMRAITAAFDDDLFLPGPVIAYGNSKNGITPLVSSIHDERIVAVRSTRAFTALTPIRTNDPLALAEVAAADSDYDAAVAAGLPQGDQPWPYYYKAYRSNAGLLDDALAFGWSEAEVQASLDRVADDMYVSENWDELVARGVSYFSLPGSHDWVAYDVPGTATILPNLRTYIVPNGGHGRPGHPEAPSDSVDAAFFAEQLFGADGGLEIPEIATVVSGDTLEVTVTFPDGGVPEDSRIFWMYEREPDGSSWYLYDLFPEDNWTTMSGAGSTVTASIPLEPGRTSIDLITTHTVTVGGNSIPISAPYTRVALGNETLANMVDNFDGGNTTYPWTENGTWYISGETYNQDNITAYKQAYAGNPAWTDYTYTADMITVSNADPAAGSYANSLAFRVSDNKNLYFARLKTDGELELRKRVGGATTLIASVPTGYSPFVWQNYKIVVAGESIQVSINDDLLIDASDSDHASGAIGIRTSRSSTSVDNVRVTQPAGC</sequence>
<dbReference type="Gene3D" id="2.60.120.560">
    <property type="entry name" value="Exo-inulinase, domain 1"/>
    <property type="match status" value="1"/>
</dbReference>
<dbReference type="RefSeq" id="WP_279250466.1">
    <property type="nucleotide sequence ID" value="NZ_SHNO01000001.1"/>
</dbReference>
<evidence type="ECO:0000259" key="2">
    <source>
        <dbReference type="Pfam" id="PF06439"/>
    </source>
</evidence>
<feature type="chain" id="PRO_5046271248" description="3-keto-alpha-glucoside-1,2-lyase/3-keto-2-hydroxy-glucal hydratase domain-containing protein" evidence="1">
    <location>
        <begin position="28"/>
        <end position="667"/>
    </location>
</feature>
<name>A0ABT3T936_9GAMM</name>
<evidence type="ECO:0000256" key="1">
    <source>
        <dbReference type="SAM" id="SignalP"/>
    </source>
</evidence>